<dbReference type="InterPro" id="IPR016866">
    <property type="entry name" value="UCP028069"/>
</dbReference>
<keyword evidence="1" id="KW-0175">Coiled coil</keyword>
<dbReference type="STRING" id="265719.SAMN04488509_10669"/>
<keyword evidence="4" id="KW-1185">Reference proteome</keyword>
<evidence type="ECO:0000256" key="2">
    <source>
        <dbReference type="SAM" id="SignalP"/>
    </source>
</evidence>
<dbReference type="Proteomes" id="UP000199603">
    <property type="component" value="Unassembled WGS sequence"/>
</dbReference>
<feature type="chain" id="PRO_5011455029" description="DUF3450 domain-containing protein" evidence="2">
    <location>
        <begin position="29"/>
        <end position="260"/>
    </location>
</feature>
<feature type="coiled-coil region" evidence="1">
    <location>
        <begin position="32"/>
        <end position="105"/>
    </location>
</feature>
<organism evidence="3 4">
    <name type="scientific">Aquimonas voraii</name>
    <dbReference type="NCBI Taxonomy" id="265719"/>
    <lineage>
        <taxon>Bacteria</taxon>
        <taxon>Pseudomonadati</taxon>
        <taxon>Pseudomonadota</taxon>
        <taxon>Gammaproteobacteria</taxon>
        <taxon>Lysobacterales</taxon>
        <taxon>Lysobacteraceae</taxon>
        <taxon>Aquimonas</taxon>
    </lineage>
</organism>
<dbReference type="EMBL" id="FNAG01000006">
    <property type="protein sequence ID" value="SDD73865.1"/>
    <property type="molecule type" value="Genomic_DNA"/>
</dbReference>
<keyword evidence="2" id="KW-0732">Signal</keyword>
<evidence type="ECO:0008006" key="5">
    <source>
        <dbReference type="Google" id="ProtNLM"/>
    </source>
</evidence>
<gene>
    <name evidence="3" type="ORF">SAMN04488509_10669</name>
</gene>
<dbReference type="AlphaFoldDB" id="A0A1G6X9B4"/>
<accession>A0A1G6X9B4</accession>
<reference evidence="3 4" key="1">
    <citation type="submission" date="2016-10" db="EMBL/GenBank/DDBJ databases">
        <authorList>
            <person name="de Groot N.N."/>
        </authorList>
    </citation>
    <scope>NUCLEOTIDE SEQUENCE [LARGE SCALE GENOMIC DNA]</scope>
    <source>
        <strain evidence="3 4">DSM 16957</strain>
    </source>
</reference>
<sequence length="260" mass="28559">MTRPNAFRPRVLAVFAALCFSAVAPAPAQDAADELAQGLIRLRGEVEQLNAELELLREEQRVMLAGLNQQKAELSNSAERQGLSAREAREKLAAKQAEIEAAGASGDNLRPALIAAIEALKAHIQSGLPFKIEERLGELDRFRGELENGSVPAQRGVNRLWAYFEDEFRLSRDNSLHSQTIQLGDERVLADVAKLGSMALYFRTRDGRLGQAQRQGSGWAFVELTDASQQAQVRNLFDALGKQIRQGWFELPLAAAGAAR</sequence>
<evidence type="ECO:0000313" key="4">
    <source>
        <dbReference type="Proteomes" id="UP000199603"/>
    </source>
</evidence>
<feature type="signal peptide" evidence="2">
    <location>
        <begin position="1"/>
        <end position="28"/>
    </location>
</feature>
<evidence type="ECO:0000256" key="1">
    <source>
        <dbReference type="SAM" id="Coils"/>
    </source>
</evidence>
<evidence type="ECO:0000313" key="3">
    <source>
        <dbReference type="EMBL" id="SDD73865.1"/>
    </source>
</evidence>
<dbReference type="Pfam" id="PF11932">
    <property type="entry name" value="DUF3450"/>
    <property type="match status" value="1"/>
</dbReference>
<proteinExistence type="predicted"/>
<protein>
    <recommendedName>
        <fullName evidence="5">DUF3450 domain-containing protein</fullName>
    </recommendedName>
</protein>
<name>A0A1G6X9B4_9GAMM</name>
<dbReference type="RefSeq" id="WP_176764153.1">
    <property type="nucleotide sequence ID" value="NZ_FNAG01000006.1"/>
</dbReference>